<evidence type="ECO:0000256" key="13">
    <source>
        <dbReference type="ARBA" id="ARBA00043671"/>
    </source>
</evidence>
<comment type="subcellular location">
    <subcellularLocation>
        <location evidence="1">Cell membrane</location>
    </subcellularLocation>
</comment>
<evidence type="ECO:0000256" key="5">
    <source>
        <dbReference type="ARBA" id="ARBA00018097"/>
    </source>
</evidence>
<feature type="disulfide bond" evidence="16">
    <location>
        <begin position="258"/>
        <end position="271"/>
    </location>
</feature>
<evidence type="ECO:0000256" key="10">
    <source>
        <dbReference type="ARBA" id="ARBA00023180"/>
    </source>
</evidence>
<dbReference type="Proteomes" id="UP001519460">
    <property type="component" value="Unassembled WGS sequence"/>
</dbReference>
<evidence type="ECO:0000256" key="6">
    <source>
        <dbReference type="ARBA" id="ARBA00022475"/>
    </source>
</evidence>
<dbReference type="PANTHER" id="PTHR20963">
    <property type="entry name" value="MULTIPLE INOSITOL POLYPHOSPHATE PHOSPHATASE-RELATED"/>
    <property type="match status" value="1"/>
</dbReference>
<keyword evidence="6" id="KW-1003">Cell membrane</keyword>
<evidence type="ECO:0000256" key="12">
    <source>
        <dbReference type="ARBA" id="ARBA00043668"/>
    </source>
</evidence>
<comment type="catalytic activity">
    <reaction evidence="13">
        <text>1D-myo-inositol 1,2,4,5,6-pentakisphosphate + H2O = 1D-myo-inositol 1,2,5,6-tetrakisphosphate + phosphate</text>
        <dbReference type="Rhea" id="RHEA:77115"/>
        <dbReference type="ChEBI" id="CHEBI:15377"/>
        <dbReference type="ChEBI" id="CHEBI:43474"/>
        <dbReference type="ChEBI" id="CHEBI:57798"/>
        <dbReference type="ChEBI" id="CHEBI:195535"/>
        <dbReference type="EC" id="3.1.3.62"/>
    </reaction>
    <physiologicalReaction direction="left-to-right" evidence="13">
        <dbReference type="Rhea" id="RHEA:77116"/>
    </physiologicalReaction>
</comment>
<feature type="disulfide bond" evidence="16">
    <location>
        <begin position="62"/>
        <end position="396"/>
    </location>
</feature>
<evidence type="ECO:0000313" key="19">
    <source>
        <dbReference type="Proteomes" id="UP001519460"/>
    </source>
</evidence>
<comment type="caution">
    <text evidence="18">The sequence shown here is derived from an EMBL/GenBank/DDBJ whole genome shotgun (WGS) entry which is preliminary data.</text>
</comment>
<feature type="chain" id="PRO_5044861080" description="Multiple inositol polyphosphate phosphatase 1" evidence="17">
    <location>
        <begin position="28"/>
        <end position="466"/>
    </location>
</feature>
<protein>
    <recommendedName>
        <fullName evidence="5">Multiple inositol polyphosphate phosphatase 1</fullName>
        <ecNumber evidence="4">3.1.3.62</ecNumber>
        <ecNumber evidence="3">3.1.3.80</ecNumber>
    </recommendedName>
    <alternativeName>
        <fullName evidence="11">2,3-bisphosphoglycerate 3-phosphatase</fullName>
    </alternativeName>
</protein>
<dbReference type="SUPFAM" id="SSF53254">
    <property type="entry name" value="Phosphoglycerate mutase-like"/>
    <property type="match status" value="1"/>
</dbReference>
<dbReference type="InterPro" id="IPR016274">
    <property type="entry name" value="Histidine_acid_Pase_euk"/>
</dbReference>
<evidence type="ECO:0000256" key="17">
    <source>
        <dbReference type="SAM" id="SignalP"/>
    </source>
</evidence>
<evidence type="ECO:0000256" key="8">
    <source>
        <dbReference type="ARBA" id="ARBA00022801"/>
    </source>
</evidence>
<evidence type="ECO:0000256" key="11">
    <source>
        <dbReference type="ARBA" id="ARBA00031642"/>
    </source>
</evidence>
<dbReference type="EC" id="3.1.3.80" evidence="3"/>
<gene>
    <name evidence="18" type="ORF">BaRGS_00001338</name>
</gene>
<proteinExistence type="inferred from homology"/>
<dbReference type="PIRSF" id="PIRSF000894">
    <property type="entry name" value="Acid_phosphatase"/>
    <property type="match status" value="1"/>
</dbReference>
<evidence type="ECO:0000256" key="2">
    <source>
        <dbReference type="ARBA" id="ARBA00008422"/>
    </source>
</evidence>
<evidence type="ECO:0000256" key="15">
    <source>
        <dbReference type="ARBA" id="ARBA00043832"/>
    </source>
</evidence>
<evidence type="ECO:0000256" key="9">
    <source>
        <dbReference type="ARBA" id="ARBA00023136"/>
    </source>
</evidence>
<dbReference type="CDD" id="cd07061">
    <property type="entry name" value="HP_HAP_like"/>
    <property type="match status" value="1"/>
</dbReference>
<feature type="signal peptide" evidence="17">
    <location>
        <begin position="1"/>
        <end position="27"/>
    </location>
</feature>
<evidence type="ECO:0000256" key="3">
    <source>
        <dbReference type="ARBA" id="ARBA00012976"/>
    </source>
</evidence>
<dbReference type="EMBL" id="JACVVK020000004">
    <property type="protein sequence ID" value="KAK7507403.1"/>
    <property type="molecule type" value="Genomic_DNA"/>
</dbReference>
<accession>A0ABD0M7D7</accession>
<dbReference type="EC" id="3.1.3.62" evidence="4"/>
<dbReference type="AlphaFoldDB" id="A0ABD0M7D7"/>
<keyword evidence="7 17" id="KW-0732">Signal</keyword>
<evidence type="ECO:0000256" key="4">
    <source>
        <dbReference type="ARBA" id="ARBA00013040"/>
    </source>
</evidence>
<dbReference type="Gene3D" id="3.40.50.1240">
    <property type="entry name" value="Phosphoglycerate mutase-like"/>
    <property type="match status" value="1"/>
</dbReference>
<evidence type="ECO:0000256" key="14">
    <source>
        <dbReference type="ARBA" id="ARBA00043691"/>
    </source>
</evidence>
<dbReference type="PANTHER" id="PTHR20963:SF8">
    <property type="entry name" value="MULTIPLE INOSITOL POLYPHOSPHATE PHOSPHATASE 1"/>
    <property type="match status" value="1"/>
</dbReference>
<name>A0ABD0M7D7_9CAEN</name>
<keyword evidence="9" id="KW-0472">Membrane</keyword>
<keyword evidence="8" id="KW-0378">Hydrolase</keyword>
<dbReference type="Pfam" id="PF00328">
    <property type="entry name" value="His_Phos_2"/>
    <property type="match status" value="1"/>
</dbReference>
<comment type="similarity">
    <text evidence="2">Belongs to the histidine acid phosphatase family. MINPP1 subfamily.</text>
</comment>
<evidence type="ECO:0000256" key="7">
    <source>
        <dbReference type="ARBA" id="ARBA00022729"/>
    </source>
</evidence>
<keyword evidence="16" id="KW-1015">Disulfide bond</keyword>
<sequence length="466" mass="53111">MAATWSSSGLILLLGLVLFDSPPRTDAFKYFSTKTPYAWGHSVAETDLEDKLFNENAENLMCSAVHTSIVARHGTRFPGVDDVVQLSEIHAKIKNEHVKENYPDLYSWKNPFPDNNRKALSDLGEKELIDFGTRTAQRLFSLFAEEDSDSFRYIISSTDRTRDSSRAFYEGLTGVLSEDGDETEEDYEPEIIDKLLRFHTLCDKYVKSVGDNKTALKEYYSFQEGELLGSTKKKVSEKLGIAEDVLSAGEIRTVFLMCGYEAAIFKSSPWCQLLDEKDMRALEYLGDLKHYYKNGPGYEINWKQACPLVADIFYTMDDAIDALESMDGSDEDDGYIIGQFAFGHAETLGPLYTSFGLFNDTEPLRADNFQKQEQRQFRTSHILPFGANLQLILYECEPPEQYLNPDEDFEHNPDYYLKLLVNEEAQRIPGCDSDLCSYASVRSRLKDQIDGCNFVQTCRVRTKDEL</sequence>
<evidence type="ECO:0000256" key="16">
    <source>
        <dbReference type="PIRSR" id="PIRSR000894-2"/>
    </source>
</evidence>
<keyword evidence="19" id="KW-1185">Reference proteome</keyword>
<dbReference type="InterPro" id="IPR000560">
    <property type="entry name" value="His_Pase_clade-2"/>
</dbReference>
<evidence type="ECO:0000256" key="1">
    <source>
        <dbReference type="ARBA" id="ARBA00004236"/>
    </source>
</evidence>
<dbReference type="GO" id="GO:0005886">
    <property type="term" value="C:plasma membrane"/>
    <property type="evidence" value="ECO:0007669"/>
    <property type="project" value="UniProtKB-SubCell"/>
</dbReference>
<comment type="catalytic activity">
    <reaction evidence="14">
        <text>1D-myo-inositol hexakisphosphate + H2O = 1D-myo-inositol 1,2,4,5,6-pentakisphosphate + phosphate</text>
        <dbReference type="Rhea" id="RHEA:16989"/>
        <dbReference type="ChEBI" id="CHEBI:15377"/>
        <dbReference type="ChEBI" id="CHEBI:43474"/>
        <dbReference type="ChEBI" id="CHEBI:57798"/>
        <dbReference type="ChEBI" id="CHEBI:58130"/>
        <dbReference type="EC" id="3.1.3.62"/>
    </reaction>
    <physiologicalReaction direction="left-to-right" evidence="14">
        <dbReference type="Rhea" id="RHEA:16990"/>
    </physiologicalReaction>
</comment>
<dbReference type="GO" id="GO:0034417">
    <property type="term" value="F:bisphosphoglycerate 3-phosphatase activity"/>
    <property type="evidence" value="ECO:0007669"/>
    <property type="project" value="UniProtKB-EC"/>
</dbReference>
<organism evidence="18 19">
    <name type="scientific">Batillaria attramentaria</name>
    <dbReference type="NCBI Taxonomy" id="370345"/>
    <lineage>
        <taxon>Eukaryota</taxon>
        <taxon>Metazoa</taxon>
        <taxon>Spiralia</taxon>
        <taxon>Lophotrochozoa</taxon>
        <taxon>Mollusca</taxon>
        <taxon>Gastropoda</taxon>
        <taxon>Caenogastropoda</taxon>
        <taxon>Sorbeoconcha</taxon>
        <taxon>Cerithioidea</taxon>
        <taxon>Batillariidae</taxon>
        <taxon>Batillaria</taxon>
    </lineage>
</organism>
<reference evidence="18 19" key="1">
    <citation type="journal article" date="2023" name="Sci. Data">
        <title>Genome assembly of the Korean intertidal mud-creeper Batillaria attramentaria.</title>
        <authorList>
            <person name="Patra A.K."/>
            <person name="Ho P.T."/>
            <person name="Jun S."/>
            <person name="Lee S.J."/>
            <person name="Kim Y."/>
            <person name="Won Y.J."/>
        </authorList>
    </citation>
    <scope>NUCLEOTIDE SEQUENCE [LARGE SCALE GENOMIC DNA]</scope>
    <source>
        <strain evidence="18">Wonlab-2016</strain>
    </source>
</reference>
<dbReference type="InterPro" id="IPR029033">
    <property type="entry name" value="His_PPase_superfam"/>
</dbReference>
<comment type="catalytic activity">
    <reaction evidence="12">
        <text>1D-myo-inositol 1,2,5,6-tetrakisphosphate + H2O = 1D-myo-inositol 1,2,6-trisphosphate + phosphate</text>
        <dbReference type="Rhea" id="RHEA:77119"/>
        <dbReference type="ChEBI" id="CHEBI:15377"/>
        <dbReference type="ChEBI" id="CHEBI:43474"/>
        <dbReference type="ChEBI" id="CHEBI:195535"/>
        <dbReference type="ChEBI" id="CHEBI:195537"/>
        <dbReference type="EC" id="3.1.3.62"/>
    </reaction>
    <physiologicalReaction direction="left-to-right" evidence="12">
        <dbReference type="Rhea" id="RHEA:77120"/>
    </physiologicalReaction>
</comment>
<keyword evidence="10" id="KW-0325">Glycoprotein</keyword>
<evidence type="ECO:0000313" key="18">
    <source>
        <dbReference type="EMBL" id="KAK7507403.1"/>
    </source>
</evidence>
<comment type="catalytic activity">
    <reaction evidence="15">
        <text>(2R)-2,3-bisphosphoglycerate + H2O = (2R)-2-phosphoglycerate + phosphate</text>
        <dbReference type="Rhea" id="RHEA:27381"/>
        <dbReference type="ChEBI" id="CHEBI:15377"/>
        <dbReference type="ChEBI" id="CHEBI:43474"/>
        <dbReference type="ChEBI" id="CHEBI:58248"/>
        <dbReference type="ChEBI" id="CHEBI:58289"/>
        <dbReference type="EC" id="3.1.3.80"/>
    </reaction>
    <physiologicalReaction direction="left-to-right" evidence="15">
        <dbReference type="Rhea" id="RHEA:27382"/>
    </physiologicalReaction>
</comment>